<evidence type="ECO:0000313" key="9">
    <source>
        <dbReference type="EMBL" id="KAJ7709305.1"/>
    </source>
</evidence>
<sequence>MSIQTAIDVVLGITPVPGLAAAFKVFQFIVSTVQKVQASKEQLSELAKSLGELLATLDGQFQESKLVEASCAKPLNDLMKLLQDIAAFIKMEQSRNFLKALLHADSRVAAIDIFYHRLDLTAAAFEISAFLSISTMLRENEGARSRDVAALNSRFAALERNQSNLKKTLEINDDNAQAMMVSIRRGINRLEDTQDSQGGGFREQQFYSHTLQYLTSTSGQSVELEDWIISPFDVDRGEEIGAGGFGTVCKGTWNRTQVAIKWIHNSSGVGANNKMLESEVKIWMTLRHPNVLQFLGANTLDDSPFVVMPLMRSTSREFLQIKPDFDILSILRDVSLGIEYLHSRKICHGDLKGKNILVDERGLAVISDFGLTRIKADITSRTHTPAASTTSDSRNWMAPELLKGSLPRIQSDIYALGMTIYELYTDTVPMAATPEADFFRVVVILRKRPEKPGVIECPRMTAGVWRLAEQCWHDGYKQRPNARQIHDSIEILMVR</sequence>
<dbReference type="Gene3D" id="1.20.930.20">
    <property type="entry name" value="Adaptor protein Cbl, N-terminal domain"/>
    <property type="match status" value="1"/>
</dbReference>
<keyword evidence="1 7" id="KW-0723">Serine/threonine-protein kinase</keyword>
<evidence type="ECO:0000259" key="8">
    <source>
        <dbReference type="PROSITE" id="PS50011"/>
    </source>
</evidence>
<evidence type="ECO:0000256" key="3">
    <source>
        <dbReference type="ARBA" id="ARBA00022741"/>
    </source>
</evidence>
<dbReference type="SUPFAM" id="SSF56112">
    <property type="entry name" value="Protein kinase-like (PK-like)"/>
    <property type="match status" value="1"/>
</dbReference>
<dbReference type="PROSITE" id="PS00108">
    <property type="entry name" value="PROTEIN_KINASE_ST"/>
    <property type="match status" value="1"/>
</dbReference>
<dbReference type="Pfam" id="PF07714">
    <property type="entry name" value="PK_Tyr_Ser-Thr"/>
    <property type="match status" value="1"/>
</dbReference>
<feature type="domain" description="Protein kinase" evidence="8">
    <location>
        <begin position="234"/>
        <end position="489"/>
    </location>
</feature>
<feature type="binding site" evidence="6">
    <location>
        <position position="261"/>
    </location>
    <ligand>
        <name>ATP</name>
        <dbReference type="ChEBI" id="CHEBI:30616"/>
    </ligand>
</feature>
<dbReference type="PANTHER" id="PTHR44329:SF288">
    <property type="entry name" value="MITOGEN-ACTIVATED PROTEIN KINASE KINASE KINASE 20"/>
    <property type="match status" value="1"/>
</dbReference>
<dbReference type="PROSITE" id="PS50011">
    <property type="entry name" value="PROTEIN_KINASE_DOM"/>
    <property type="match status" value="1"/>
</dbReference>
<dbReference type="AlphaFoldDB" id="A0AAD7H093"/>
<accession>A0AAD7H093</accession>
<dbReference type="InterPro" id="IPR000719">
    <property type="entry name" value="Prot_kinase_dom"/>
</dbReference>
<evidence type="ECO:0000256" key="2">
    <source>
        <dbReference type="ARBA" id="ARBA00022679"/>
    </source>
</evidence>
<dbReference type="Proteomes" id="UP001215598">
    <property type="component" value="Unassembled WGS sequence"/>
</dbReference>
<gene>
    <name evidence="9" type="ORF">B0H16DRAFT_1631468</name>
</gene>
<evidence type="ECO:0000256" key="6">
    <source>
        <dbReference type="PROSITE-ProRule" id="PRU10141"/>
    </source>
</evidence>
<comment type="caution">
    <text evidence="9">The sequence shown here is derived from an EMBL/GenBank/DDBJ whole genome shotgun (WGS) entry which is preliminary data.</text>
</comment>
<evidence type="ECO:0000256" key="1">
    <source>
        <dbReference type="ARBA" id="ARBA00022527"/>
    </source>
</evidence>
<dbReference type="InterPro" id="IPR011009">
    <property type="entry name" value="Kinase-like_dom_sf"/>
</dbReference>
<dbReference type="GO" id="GO:0007166">
    <property type="term" value="P:cell surface receptor signaling pathway"/>
    <property type="evidence" value="ECO:0007669"/>
    <property type="project" value="InterPro"/>
</dbReference>
<dbReference type="CDD" id="cd21037">
    <property type="entry name" value="MLKL_NTD"/>
    <property type="match status" value="1"/>
</dbReference>
<keyword evidence="4 9" id="KW-0418">Kinase</keyword>
<reference evidence="9" key="1">
    <citation type="submission" date="2023-03" db="EMBL/GenBank/DDBJ databases">
        <title>Massive genome expansion in bonnet fungi (Mycena s.s.) driven by repeated elements and novel gene families across ecological guilds.</title>
        <authorList>
            <consortium name="Lawrence Berkeley National Laboratory"/>
            <person name="Harder C.B."/>
            <person name="Miyauchi S."/>
            <person name="Viragh M."/>
            <person name="Kuo A."/>
            <person name="Thoen E."/>
            <person name="Andreopoulos B."/>
            <person name="Lu D."/>
            <person name="Skrede I."/>
            <person name="Drula E."/>
            <person name="Henrissat B."/>
            <person name="Morin E."/>
            <person name="Kohler A."/>
            <person name="Barry K."/>
            <person name="LaButti K."/>
            <person name="Morin E."/>
            <person name="Salamov A."/>
            <person name="Lipzen A."/>
            <person name="Mereny Z."/>
            <person name="Hegedus B."/>
            <person name="Baldrian P."/>
            <person name="Stursova M."/>
            <person name="Weitz H."/>
            <person name="Taylor A."/>
            <person name="Grigoriev I.V."/>
            <person name="Nagy L.G."/>
            <person name="Martin F."/>
            <person name="Kauserud H."/>
        </authorList>
    </citation>
    <scope>NUCLEOTIDE SEQUENCE</scope>
    <source>
        <strain evidence="9">CBHHK182m</strain>
    </source>
</reference>
<dbReference type="PANTHER" id="PTHR44329">
    <property type="entry name" value="SERINE/THREONINE-PROTEIN KINASE TNNI3K-RELATED"/>
    <property type="match status" value="1"/>
</dbReference>
<dbReference type="InterPro" id="IPR017441">
    <property type="entry name" value="Protein_kinase_ATP_BS"/>
</dbReference>
<dbReference type="GO" id="GO:0005524">
    <property type="term" value="F:ATP binding"/>
    <property type="evidence" value="ECO:0007669"/>
    <property type="project" value="UniProtKB-UniRule"/>
</dbReference>
<comment type="similarity">
    <text evidence="7">Belongs to the protein kinase superfamily.</text>
</comment>
<organism evidence="9 10">
    <name type="scientific">Mycena metata</name>
    <dbReference type="NCBI Taxonomy" id="1033252"/>
    <lineage>
        <taxon>Eukaryota</taxon>
        <taxon>Fungi</taxon>
        <taxon>Dikarya</taxon>
        <taxon>Basidiomycota</taxon>
        <taxon>Agaricomycotina</taxon>
        <taxon>Agaricomycetes</taxon>
        <taxon>Agaricomycetidae</taxon>
        <taxon>Agaricales</taxon>
        <taxon>Marasmiineae</taxon>
        <taxon>Mycenaceae</taxon>
        <taxon>Mycena</taxon>
    </lineage>
</organism>
<name>A0AAD7H093_9AGAR</name>
<keyword evidence="10" id="KW-1185">Reference proteome</keyword>
<dbReference type="SMART" id="SM00220">
    <property type="entry name" value="S_TKc"/>
    <property type="match status" value="1"/>
</dbReference>
<evidence type="ECO:0000256" key="7">
    <source>
        <dbReference type="RuleBase" id="RU000304"/>
    </source>
</evidence>
<keyword evidence="3 6" id="KW-0547">Nucleotide-binding</keyword>
<dbReference type="InterPro" id="IPR036537">
    <property type="entry name" value="Adaptor_Cbl_N_dom_sf"/>
</dbReference>
<keyword evidence="5 6" id="KW-0067">ATP-binding</keyword>
<dbReference type="InterPro" id="IPR008271">
    <property type="entry name" value="Ser/Thr_kinase_AS"/>
</dbReference>
<dbReference type="Gene3D" id="1.10.510.10">
    <property type="entry name" value="Transferase(Phosphotransferase) domain 1"/>
    <property type="match status" value="1"/>
</dbReference>
<dbReference type="InterPro" id="IPR059179">
    <property type="entry name" value="MLKL-like_MCAfunc"/>
</dbReference>
<dbReference type="GO" id="GO:0004674">
    <property type="term" value="F:protein serine/threonine kinase activity"/>
    <property type="evidence" value="ECO:0007669"/>
    <property type="project" value="UniProtKB-KW"/>
</dbReference>
<dbReference type="InterPro" id="IPR051681">
    <property type="entry name" value="Ser/Thr_Kinases-Pseudokinases"/>
</dbReference>
<evidence type="ECO:0000313" key="10">
    <source>
        <dbReference type="Proteomes" id="UP001215598"/>
    </source>
</evidence>
<dbReference type="PROSITE" id="PS00107">
    <property type="entry name" value="PROTEIN_KINASE_ATP"/>
    <property type="match status" value="1"/>
</dbReference>
<protein>
    <submittedName>
        <fullName evidence="9">Kinase-like domain-containing protein</fullName>
    </submittedName>
</protein>
<evidence type="ECO:0000256" key="4">
    <source>
        <dbReference type="ARBA" id="ARBA00022777"/>
    </source>
</evidence>
<keyword evidence="2" id="KW-0808">Transferase</keyword>
<proteinExistence type="inferred from homology"/>
<evidence type="ECO:0000256" key="5">
    <source>
        <dbReference type="ARBA" id="ARBA00022840"/>
    </source>
</evidence>
<dbReference type="InterPro" id="IPR001245">
    <property type="entry name" value="Ser-Thr/Tyr_kinase_cat_dom"/>
</dbReference>
<dbReference type="EMBL" id="JARKIB010000422">
    <property type="protein sequence ID" value="KAJ7709305.1"/>
    <property type="molecule type" value="Genomic_DNA"/>
</dbReference>